<feature type="transmembrane region" description="Helical" evidence="1">
    <location>
        <begin position="63"/>
        <end position="85"/>
    </location>
</feature>
<keyword evidence="1" id="KW-0472">Membrane</keyword>
<keyword evidence="1" id="KW-1133">Transmembrane helix</keyword>
<evidence type="ECO:0008006" key="4">
    <source>
        <dbReference type="Google" id="ProtNLM"/>
    </source>
</evidence>
<accession>A0A941D172</accession>
<evidence type="ECO:0000313" key="3">
    <source>
        <dbReference type="Proteomes" id="UP000622580"/>
    </source>
</evidence>
<dbReference type="RefSeq" id="WP_215338308.1">
    <property type="nucleotide sequence ID" value="NZ_JAGSGD010000001.1"/>
</dbReference>
<name>A0A941D172_9CAUL</name>
<reference evidence="2" key="1">
    <citation type="submission" date="2021-04" db="EMBL/GenBank/DDBJ databases">
        <title>Draft genome assembly of strain Phenylobacterium sp. 20VBR1 using MiniION and Illumina platforms.</title>
        <authorList>
            <person name="Thomas F.A."/>
            <person name="Krishnan K.P."/>
            <person name="Sinha R.K."/>
        </authorList>
    </citation>
    <scope>NUCLEOTIDE SEQUENCE</scope>
    <source>
        <strain evidence="2">20VBR1</strain>
    </source>
</reference>
<gene>
    <name evidence="2" type="ORF">JKL49_03420</name>
</gene>
<keyword evidence="3" id="KW-1185">Reference proteome</keyword>
<proteinExistence type="predicted"/>
<comment type="caution">
    <text evidence="2">The sequence shown here is derived from an EMBL/GenBank/DDBJ whole genome shotgun (WGS) entry which is preliminary data.</text>
</comment>
<organism evidence="2 3">
    <name type="scientific">Phenylobacterium glaciei</name>
    <dbReference type="NCBI Taxonomy" id="2803784"/>
    <lineage>
        <taxon>Bacteria</taxon>
        <taxon>Pseudomonadati</taxon>
        <taxon>Pseudomonadota</taxon>
        <taxon>Alphaproteobacteria</taxon>
        <taxon>Caulobacterales</taxon>
        <taxon>Caulobacteraceae</taxon>
        <taxon>Phenylobacterium</taxon>
    </lineage>
</organism>
<feature type="transmembrane region" description="Helical" evidence="1">
    <location>
        <begin position="164"/>
        <end position="183"/>
    </location>
</feature>
<sequence>MFVGHYAAALAAKSAEPRGPLWTYVLGCQLIDVAWGGLIMTGAERLTVDPSLPGSALVLEHMPYTHSLPGALAWAVGAAILAKLILRLPWRVAAMIGLTVFSHWIADLLVHRPDLELWFGGQKVGLGLWNYPVAEQAVEIGLVALAASAWAWRRATLNQSLWPVLAFVSFLLALQIVGLLVPATADPVGMGGMAIAAYLVATALAALLDRRRAA</sequence>
<feature type="transmembrane region" description="Helical" evidence="1">
    <location>
        <begin position="189"/>
        <end position="208"/>
    </location>
</feature>
<keyword evidence="1" id="KW-0812">Transmembrane</keyword>
<dbReference type="Proteomes" id="UP000622580">
    <property type="component" value="Unassembled WGS sequence"/>
</dbReference>
<evidence type="ECO:0000256" key="1">
    <source>
        <dbReference type="SAM" id="Phobius"/>
    </source>
</evidence>
<feature type="transmembrane region" description="Helical" evidence="1">
    <location>
        <begin position="21"/>
        <end position="43"/>
    </location>
</feature>
<dbReference type="EMBL" id="JAGSGD010000001">
    <property type="protein sequence ID" value="MBR7618428.1"/>
    <property type="molecule type" value="Genomic_DNA"/>
</dbReference>
<protein>
    <recommendedName>
        <fullName evidence="4">Metal-dependent hydrolase</fullName>
    </recommendedName>
</protein>
<evidence type="ECO:0000313" key="2">
    <source>
        <dbReference type="EMBL" id="MBR7618428.1"/>
    </source>
</evidence>
<dbReference type="AlphaFoldDB" id="A0A941D172"/>